<keyword evidence="2" id="KW-0813">Transport</keyword>
<dbReference type="Gene3D" id="2.60.40.150">
    <property type="entry name" value="C2 domain"/>
    <property type="match status" value="1"/>
</dbReference>
<organism evidence="12 13">
    <name type="scientific">Sporidiobolus salmonicolor</name>
    <name type="common">Yeast-like fungus</name>
    <name type="synonym">Sporobolomyces salmonicolor</name>
    <dbReference type="NCBI Taxonomy" id="5005"/>
    <lineage>
        <taxon>Eukaryota</taxon>
        <taxon>Fungi</taxon>
        <taxon>Dikarya</taxon>
        <taxon>Basidiomycota</taxon>
        <taxon>Pucciniomycotina</taxon>
        <taxon>Microbotryomycetes</taxon>
        <taxon>Sporidiobolales</taxon>
        <taxon>Sporidiobolaceae</taxon>
        <taxon>Sporobolomyces</taxon>
    </lineage>
</organism>
<feature type="domain" description="J" evidence="11">
    <location>
        <begin position="100"/>
        <end position="170"/>
    </location>
</feature>
<dbReference type="GO" id="GO:0006620">
    <property type="term" value="P:post-translational protein targeting to endoplasmic reticulum membrane"/>
    <property type="evidence" value="ECO:0007669"/>
    <property type="project" value="TreeGrafter"/>
</dbReference>
<dbReference type="FunFam" id="1.10.287.110:FF:000039">
    <property type="entry name" value="Protein translocation complex component (Npl1)"/>
    <property type="match status" value="1"/>
</dbReference>
<keyword evidence="6 10" id="KW-1133">Transmembrane helix</keyword>
<keyword evidence="13" id="KW-1185">Reference proteome</keyword>
<dbReference type="Proteomes" id="UP000243876">
    <property type="component" value="Unassembled WGS sequence"/>
</dbReference>
<evidence type="ECO:0000256" key="10">
    <source>
        <dbReference type="SAM" id="Phobius"/>
    </source>
</evidence>
<dbReference type="SUPFAM" id="SSF46565">
    <property type="entry name" value="Chaperone J-domain"/>
    <property type="match status" value="1"/>
</dbReference>
<dbReference type="InterPro" id="IPR001623">
    <property type="entry name" value="DnaJ_domain"/>
</dbReference>
<keyword evidence="3 10" id="KW-0812">Transmembrane</keyword>
<dbReference type="Gene3D" id="1.10.287.110">
    <property type="entry name" value="DnaJ domain"/>
    <property type="match status" value="1"/>
</dbReference>
<dbReference type="AlphaFoldDB" id="A0A0D6ES07"/>
<comment type="subcellular location">
    <subcellularLocation>
        <location evidence="1">Endoplasmic reticulum membrane</location>
        <topology evidence="1">Multi-pass membrane protein</topology>
    </subcellularLocation>
</comment>
<dbReference type="InterPro" id="IPR014756">
    <property type="entry name" value="Ig_E-set"/>
</dbReference>
<evidence type="ECO:0000256" key="5">
    <source>
        <dbReference type="ARBA" id="ARBA00022927"/>
    </source>
</evidence>
<dbReference type="SUPFAM" id="SSF158702">
    <property type="entry name" value="Sec63 N-terminal domain-like"/>
    <property type="match status" value="1"/>
</dbReference>
<dbReference type="GO" id="GO:0008320">
    <property type="term" value="F:protein transmembrane transporter activity"/>
    <property type="evidence" value="ECO:0007669"/>
    <property type="project" value="TreeGrafter"/>
</dbReference>
<dbReference type="SMART" id="SM00271">
    <property type="entry name" value="DnaJ"/>
    <property type="match status" value="1"/>
</dbReference>
<evidence type="ECO:0000256" key="8">
    <source>
        <dbReference type="ARBA" id="ARBA00023186"/>
    </source>
</evidence>
<dbReference type="PANTHER" id="PTHR24075">
    <property type="entry name" value="SEC63 DOMAIN-CONTAINING"/>
    <property type="match status" value="1"/>
</dbReference>
<dbReference type="Gene3D" id="1.10.150.20">
    <property type="entry name" value="5' to 3' exonuclease, C-terminal subdomain"/>
    <property type="match status" value="1"/>
</dbReference>
<dbReference type="InterPro" id="IPR036869">
    <property type="entry name" value="J_dom_sf"/>
</dbReference>
<evidence type="ECO:0000256" key="9">
    <source>
        <dbReference type="SAM" id="MobiDB-lite"/>
    </source>
</evidence>
<dbReference type="CDD" id="cd06257">
    <property type="entry name" value="DnaJ"/>
    <property type="match status" value="1"/>
</dbReference>
<dbReference type="SUPFAM" id="SSF81296">
    <property type="entry name" value="E set domains"/>
    <property type="match status" value="1"/>
</dbReference>
<evidence type="ECO:0000256" key="7">
    <source>
        <dbReference type="ARBA" id="ARBA00023136"/>
    </source>
</evidence>
<dbReference type="PRINTS" id="PR00625">
    <property type="entry name" value="JDOMAIN"/>
</dbReference>
<dbReference type="InterPro" id="IPR004179">
    <property type="entry name" value="Sec63-dom"/>
</dbReference>
<keyword evidence="7 10" id="KW-0472">Membrane</keyword>
<dbReference type="PANTHER" id="PTHR24075:SF0">
    <property type="entry name" value="TRANSLOCATION PROTEIN SEC63 HOMOLOG"/>
    <property type="match status" value="1"/>
</dbReference>
<dbReference type="EMBL" id="CENE01000031">
    <property type="protein sequence ID" value="CEQ42623.1"/>
    <property type="molecule type" value="Genomic_DNA"/>
</dbReference>
<accession>A0A0D6ES07</accession>
<proteinExistence type="predicted"/>
<dbReference type="SMART" id="SM00973">
    <property type="entry name" value="Sec63"/>
    <property type="match status" value="1"/>
</dbReference>
<evidence type="ECO:0000256" key="6">
    <source>
        <dbReference type="ARBA" id="ARBA00022989"/>
    </source>
</evidence>
<feature type="non-terminal residue" evidence="12">
    <location>
        <position position="1"/>
    </location>
</feature>
<protein>
    <submittedName>
        <fullName evidence="12">SPOSA6832_04470-mRNA-1:cds</fullName>
    </submittedName>
</protein>
<name>A0A0D6ES07_SPOSA</name>
<dbReference type="Pfam" id="PF00226">
    <property type="entry name" value="DnaJ"/>
    <property type="match status" value="1"/>
</dbReference>
<dbReference type="GO" id="GO:0006614">
    <property type="term" value="P:SRP-dependent cotranslational protein targeting to membrane"/>
    <property type="evidence" value="ECO:0007669"/>
    <property type="project" value="TreeGrafter"/>
</dbReference>
<evidence type="ECO:0000256" key="1">
    <source>
        <dbReference type="ARBA" id="ARBA00004477"/>
    </source>
</evidence>
<feature type="transmembrane region" description="Helical" evidence="10">
    <location>
        <begin position="195"/>
        <end position="218"/>
    </location>
</feature>
<keyword evidence="4" id="KW-0256">Endoplasmic reticulum</keyword>
<dbReference type="GO" id="GO:0031207">
    <property type="term" value="C:Sec62/Sec63 complex"/>
    <property type="evidence" value="ECO:0007669"/>
    <property type="project" value="TreeGrafter"/>
</dbReference>
<reference evidence="13" key="1">
    <citation type="submission" date="2015-02" db="EMBL/GenBank/DDBJ databases">
        <authorList>
            <person name="Gon?alves P."/>
        </authorList>
    </citation>
    <scope>NUCLEOTIDE SEQUENCE [LARGE SCALE GENOMIC DNA]</scope>
</reference>
<feature type="transmembrane region" description="Helical" evidence="10">
    <location>
        <begin position="14"/>
        <end position="33"/>
    </location>
</feature>
<dbReference type="Pfam" id="PF02889">
    <property type="entry name" value="Sec63"/>
    <property type="match status" value="1"/>
</dbReference>
<sequence length="672" mass="74376">MAGQYTYDTTGQSYFFALTVLLLILLPFTYSTLFGGAERAASRVPAPCVGWNRKSAEVRRVSGSKGIVSIRHFLLAVGWVAFAVVVQQASRIEGEAAQFDPFMILGVSSSATEKQIKKHYRKMSLKFHPDKLVLADNQTKEEADNHFVELTKAYKALTDEVSRHNYELYGHPDGKQEFSQGIALPAWVVEQKNTWWVMGAYALVLGVALPFLVGRWWYGTRKLTKDGVLNSTAAKYFHALKEETSFPQLLDILASSDEFATHPALLKLRKSQGKAGVDEYARLVSIVREGPDGKQGWEGYASWTPAKKRARVLVAAHMLRLPIKDSKLLKEKHLTASTALPLCSGLASIALAHNWLSTYISIVHLQQFLLQAVHPSSSPLLQLPHLTSEIIAEAQKRKIENVAQFGKLGAGEVDELLGGFSDADKRDVYEVAKHWPVVQFVDAKFQVTGEKIVTPGAIVSFTLKLRLTPPGKATSQPEILDVSKGVDEIEGEEQSIDELIGRRNTKEDGVVPTPLAHAPHFFKNRKPTWYIFVGDHKLNRVFVAPHKFSDMGDSAVRTIRMSFQAPPGPGLYTFQVYVMSDSFVGTDAQKDMRMKVDPPTASAEDDEDDDISEPDEDTIAGQMAMMKGQPVKRARHDGSGDDDEEDSEEGSDDDSETDTSESETDSSDEDSD</sequence>
<feature type="compositionally biased region" description="Acidic residues" evidence="9">
    <location>
        <begin position="640"/>
        <end position="672"/>
    </location>
</feature>
<evidence type="ECO:0000313" key="13">
    <source>
        <dbReference type="Proteomes" id="UP000243876"/>
    </source>
</evidence>
<keyword evidence="8" id="KW-0143">Chaperone</keyword>
<gene>
    <name evidence="12" type="primary">SPOSA6832_04470</name>
</gene>
<feature type="region of interest" description="Disordered" evidence="9">
    <location>
        <begin position="589"/>
        <end position="672"/>
    </location>
</feature>
<evidence type="ECO:0000259" key="11">
    <source>
        <dbReference type="PROSITE" id="PS50076"/>
    </source>
</evidence>
<evidence type="ECO:0000256" key="2">
    <source>
        <dbReference type="ARBA" id="ARBA00022448"/>
    </source>
</evidence>
<feature type="transmembrane region" description="Helical" evidence="10">
    <location>
        <begin position="68"/>
        <end position="86"/>
    </location>
</feature>
<evidence type="ECO:0000256" key="3">
    <source>
        <dbReference type="ARBA" id="ARBA00022692"/>
    </source>
</evidence>
<dbReference type="GO" id="GO:0003723">
    <property type="term" value="F:RNA binding"/>
    <property type="evidence" value="ECO:0007669"/>
    <property type="project" value="TreeGrafter"/>
</dbReference>
<feature type="compositionally biased region" description="Acidic residues" evidence="9">
    <location>
        <begin position="603"/>
        <end position="618"/>
    </location>
</feature>
<evidence type="ECO:0000313" key="12">
    <source>
        <dbReference type="EMBL" id="CEQ42623.1"/>
    </source>
</evidence>
<keyword evidence="5" id="KW-0653">Protein transport</keyword>
<dbReference type="OrthoDB" id="1734229at2759"/>
<evidence type="ECO:0000256" key="4">
    <source>
        <dbReference type="ARBA" id="ARBA00022824"/>
    </source>
</evidence>
<dbReference type="Gene3D" id="1.10.3380.10">
    <property type="entry name" value="Sec63 N-terminal domain-like domain"/>
    <property type="match status" value="1"/>
</dbReference>
<dbReference type="PROSITE" id="PS50076">
    <property type="entry name" value="DNAJ_2"/>
    <property type="match status" value="1"/>
</dbReference>
<dbReference type="InterPro" id="IPR035892">
    <property type="entry name" value="C2_domain_sf"/>
</dbReference>